<dbReference type="Proteomes" id="UP000011087">
    <property type="component" value="Unassembled WGS sequence"/>
</dbReference>
<dbReference type="HOGENOM" id="CLU_2255328_0_0_1"/>
<dbReference type="EMBL" id="JH993020">
    <property type="protein sequence ID" value="EKX41867.1"/>
    <property type="molecule type" value="Genomic_DNA"/>
</dbReference>
<name>L1J0P7_GUITC</name>
<accession>L1J0P7</accession>
<evidence type="ECO:0000256" key="1">
    <source>
        <dbReference type="SAM" id="MobiDB-lite"/>
    </source>
</evidence>
<feature type="compositionally biased region" description="Basic and acidic residues" evidence="1">
    <location>
        <begin position="79"/>
        <end position="95"/>
    </location>
</feature>
<dbReference type="PaxDb" id="55529-EKX41867"/>
<feature type="region of interest" description="Disordered" evidence="1">
    <location>
        <begin position="61"/>
        <end position="104"/>
    </location>
</feature>
<dbReference type="EnsemblProtists" id="EKX41867">
    <property type="protein sequence ID" value="EKX41867"/>
    <property type="gene ID" value="GUITHDRAFT_153676"/>
</dbReference>
<reference evidence="4" key="2">
    <citation type="submission" date="2012-11" db="EMBL/GenBank/DDBJ databases">
        <authorList>
            <person name="Kuo A."/>
            <person name="Curtis B.A."/>
            <person name="Tanifuji G."/>
            <person name="Burki F."/>
            <person name="Gruber A."/>
            <person name="Irimia M."/>
            <person name="Maruyama S."/>
            <person name="Arias M.C."/>
            <person name="Ball S.G."/>
            <person name="Gile G.H."/>
            <person name="Hirakawa Y."/>
            <person name="Hopkins J.F."/>
            <person name="Rensing S.A."/>
            <person name="Schmutz J."/>
            <person name="Symeonidi A."/>
            <person name="Elias M."/>
            <person name="Eveleigh R.J."/>
            <person name="Herman E.K."/>
            <person name="Klute M.J."/>
            <person name="Nakayama T."/>
            <person name="Obornik M."/>
            <person name="Reyes-Prieto A."/>
            <person name="Armbrust E.V."/>
            <person name="Aves S.J."/>
            <person name="Beiko R.G."/>
            <person name="Coutinho P."/>
            <person name="Dacks J.B."/>
            <person name="Durnford D.G."/>
            <person name="Fast N.M."/>
            <person name="Green B.R."/>
            <person name="Grisdale C."/>
            <person name="Hempe F."/>
            <person name="Henrissat B."/>
            <person name="Hoppner M.P."/>
            <person name="Ishida K.-I."/>
            <person name="Kim E."/>
            <person name="Koreny L."/>
            <person name="Kroth P.G."/>
            <person name="Liu Y."/>
            <person name="Malik S.-B."/>
            <person name="Maier U.G."/>
            <person name="McRose D."/>
            <person name="Mock T."/>
            <person name="Neilson J.A."/>
            <person name="Onodera N.T."/>
            <person name="Poole A.M."/>
            <person name="Pritham E.J."/>
            <person name="Richards T.A."/>
            <person name="Rocap G."/>
            <person name="Roy S.W."/>
            <person name="Sarai C."/>
            <person name="Schaack S."/>
            <person name="Shirato S."/>
            <person name="Slamovits C.H."/>
            <person name="Spencer D.F."/>
            <person name="Suzuki S."/>
            <person name="Worden A.Z."/>
            <person name="Zauner S."/>
            <person name="Barry K."/>
            <person name="Bell C."/>
            <person name="Bharti A.K."/>
            <person name="Crow J.A."/>
            <person name="Grimwood J."/>
            <person name="Kramer R."/>
            <person name="Lindquist E."/>
            <person name="Lucas S."/>
            <person name="Salamov A."/>
            <person name="McFadden G.I."/>
            <person name="Lane C.E."/>
            <person name="Keeling P.J."/>
            <person name="Gray M.W."/>
            <person name="Grigoriev I.V."/>
            <person name="Archibald J.M."/>
        </authorList>
    </citation>
    <scope>NUCLEOTIDE SEQUENCE</scope>
    <source>
        <strain evidence="4">CCMP2712</strain>
    </source>
</reference>
<proteinExistence type="predicted"/>
<sequence>MDTLDGRFQVNSVGGGLTRAKSKADSLVIGIPEQQQPDPSDSSEHVDRLSPTSLLALHYNLSRSPRRSKPEYLENLVIPDDKKPDPSDDPEHIDCHSPTTLLEN</sequence>
<reference evidence="2 4" key="1">
    <citation type="journal article" date="2012" name="Nature">
        <title>Algal genomes reveal evolutionary mosaicism and the fate of nucleomorphs.</title>
        <authorList>
            <consortium name="DOE Joint Genome Institute"/>
            <person name="Curtis B.A."/>
            <person name="Tanifuji G."/>
            <person name="Burki F."/>
            <person name="Gruber A."/>
            <person name="Irimia M."/>
            <person name="Maruyama S."/>
            <person name="Arias M.C."/>
            <person name="Ball S.G."/>
            <person name="Gile G.H."/>
            <person name="Hirakawa Y."/>
            <person name="Hopkins J.F."/>
            <person name="Kuo A."/>
            <person name="Rensing S.A."/>
            <person name="Schmutz J."/>
            <person name="Symeonidi A."/>
            <person name="Elias M."/>
            <person name="Eveleigh R.J."/>
            <person name="Herman E.K."/>
            <person name="Klute M.J."/>
            <person name="Nakayama T."/>
            <person name="Obornik M."/>
            <person name="Reyes-Prieto A."/>
            <person name="Armbrust E.V."/>
            <person name="Aves S.J."/>
            <person name="Beiko R.G."/>
            <person name="Coutinho P."/>
            <person name="Dacks J.B."/>
            <person name="Durnford D.G."/>
            <person name="Fast N.M."/>
            <person name="Green B.R."/>
            <person name="Grisdale C.J."/>
            <person name="Hempel F."/>
            <person name="Henrissat B."/>
            <person name="Hoppner M.P."/>
            <person name="Ishida K."/>
            <person name="Kim E."/>
            <person name="Koreny L."/>
            <person name="Kroth P.G."/>
            <person name="Liu Y."/>
            <person name="Malik S.B."/>
            <person name="Maier U.G."/>
            <person name="McRose D."/>
            <person name="Mock T."/>
            <person name="Neilson J.A."/>
            <person name="Onodera N.T."/>
            <person name="Poole A.M."/>
            <person name="Pritham E.J."/>
            <person name="Richards T.A."/>
            <person name="Rocap G."/>
            <person name="Roy S.W."/>
            <person name="Sarai C."/>
            <person name="Schaack S."/>
            <person name="Shirato S."/>
            <person name="Slamovits C.H."/>
            <person name="Spencer D.F."/>
            <person name="Suzuki S."/>
            <person name="Worden A.Z."/>
            <person name="Zauner S."/>
            <person name="Barry K."/>
            <person name="Bell C."/>
            <person name="Bharti A.K."/>
            <person name="Crow J.A."/>
            <person name="Grimwood J."/>
            <person name="Kramer R."/>
            <person name="Lindquist E."/>
            <person name="Lucas S."/>
            <person name="Salamov A."/>
            <person name="McFadden G.I."/>
            <person name="Lane C.E."/>
            <person name="Keeling P.J."/>
            <person name="Gray M.W."/>
            <person name="Grigoriev I.V."/>
            <person name="Archibald J.M."/>
        </authorList>
    </citation>
    <scope>NUCLEOTIDE SEQUENCE</scope>
    <source>
        <strain evidence="2 4">CCMP2712</strain>
    </source>
</reference>
<dbReference type="GeneID" id="17298599"/>
<feature type="region of interest" description="Disordered" evidence="1">
    <location>
        <begin position="1"/>
        <end position="26"/>
    </location>
</feature>
<evidence type="ECO:0000313" key="3">
    <source>
        <dbReference type="EnsemblProtists" id="EKX41867"/>
    </source>
</evidence>
<keyword evidence="4" id="KW-1185">Reference proteome</keyword>
<protein>
    <submittedName>
        <fullName evidence="2 3">Uncharacterized protein</fullName>
    </submittedName>
</protein>
<gene>
    <name evidence="2" type="ORF">GUITHDRAFT_153676</name>
</gene>
<reference evidence="3" key="3">
    <citation type="submission" date="2015-06" db="UniProtKB">
        <authorList>
            <consortium name="EnsemblProtists"/>
        </authorList>
    </citation>
    <scope>IDENTIFICATION</scope>
</reference>
<dbReference type="KEGG" id="gtt:GUITHDRAFT_153676"/>
<dbReference type="RefSeq" id="XP_005828847.1">
    <property type="nucleotide sequence ID" value="XM_005828790.1"/>
</dbReference>
<evidence type="ECO:0000313" key="4">
    <source>
        <dbReference type="Proteomes" id="UP000011087"/>
    </source>
</evidence>
<dbReference type="AlphaFoldDB" id="L1J0P7"/>
<evidence type="ECO:0000313" key="2">
    <source>
        <dbReference type="EMBL" id="EKX41867.1"/>
    </source>
</evidence>
<organism evidence="2">
    <name type="scientific">Guillardia theta (strain CCMP2712)</name>
    <name type="common">Cryptophyte</name>
    <dbReference type="NCBI Taxonomy" id="905079"/>
    <lineage>
        <taxon>Eukaryota</taxon>
        <taxon>Cryptophyceae</taxon>
        <taxon>Pyrenomonadales</taxon>
        <taxon>Geminigeraceae</taxon>
        <taxon>Guillardia</taxon>
    </lineage>
</organism>